<feature type="transmembrane region" description="Helical" evidence="1">
    <location>
        <begin position="178"/>
        <end position="201"/>
    </location>
</feature>
<gene>
    <name evidence="2" type="ORF">C1I89_30045</name>
</gene>
<feature type="transmembrane region" description="Helical" evidence="1">
    <location>
        <begin position="14"/>
        <end position="32"/>
    </location>
</feature>
<feature type="transmembrane region" description="Helical" evidence="1">
    <location>
        <begin position="213"/>
        <end position="235"/>
    </location>
</feature>
<comment type="caution">
    <text evidence="2">The sequence shown here is derived from an EMBL/GenBank/DDBJ whole genome shotgun (WGS) entry which is preliminary data.</text>
</comment>
<dbReference type="Proteomes" id="UP000235994">
    <property type="component" value="Unassembled WGS sequence"/>
</dbReference>
<evidence type="ECO:0000256" key="1">
    <source>
        <dbReference type="SAM" id="Phobius"/>
    </source>
</evidence>
<feature type="transmembrane region" description="Helical" evidence="1">
    <location>
        <begin position="241"/>
        <end position="260"/>
    </location>
</feature>
<evidence type="ECO:0000313" key="3">
    <source>
        <dbReference type="Proteomes" id="UP000235994"/>
    </source>
</evidence>
<reference evidence="2 3" key="1">
    <citation type="submission" date="2018-01" db="EMBL/GenBank/DDBJ databases">
        <title>The draft genome of an aniline degradation strain ANB-1.</title>
        <authorList>
            <person name="Zhang L."/>
            <person name="Jiang J."/>
        </authorList>
    </citation>
    <scope>NUCLEOTIDE SEQUENCE [LARGE SCALE GENOMIC DNA]</scope>
    <source>
        <strain evidence="2 3">ANB-1</strain>
    </source>
</reference>
<feature type="transmembrane region" description="Helical" evidence="1">
    <location>
        <begin position="120"/>
        <end position="139"/>
    </location>
</feature>
<sequence>MLDTLLSTVPLDALAVRMLATAFVVMAVSWAVGAFGPLIGGALAGLPIILGPGFYFLAAQAPAAFVAQTAAYALLSLCATQCFLLCYIAVAARTPPWTSLGCAVGAWLLAALALRQLPAQPVAGALLFIAVTALCLRIGRRFLLPRGPAKGKAGFGLLALRGLLAGTLVAAVTTASQWLGATGAGLLLAFPIGYSVVAITLHQKLGTASLIATLYSALLGTASLAAFCAALALAAPHWTPNAALAWALAASMTFTLALVIRRRLAMAR</sequence>
<evidence type="ECO:0000313" key="2">
    <source>
        <dbReference type="EMBL" id="PND30210.1"/>
    </source>
</evidence>
<dbReference type="RefSeq" id="WP_102775920.1">
    <property type="nucleotide sequence ID" value="NZ_POQS01000010.1"/>
</dbReference>
<protein>
    <submittedName>
        <fullName evidence="2">Uncharacterized protein</fullName>
    </submittedName>
</protein>
<keyword evidence="3" id="KW-1185">Reference proteome</keyword>
<dbReference type="EMBL" id="POQS01000010">
    <property type="protein sequence ID" value="PND30210.1"/>
    <property type="molecule type" value="Genomic_DNA"/>
</dbReference>
<accession>A0A2N8K9T6</accession>
<keyword evidence="1" id="KW-0472">Membrane</keyword>
<name>A0A2N8K9T6_9BURK</name>
<keyword evidence="1" id="KW-1133">Transmembrane helix</keyword>
<feature type="transmembrane region" description="Helical" evidence="1">
    <location>
        <begin position="70"/>
        <end position="90"/>
    </location>
</feature>
<proteinExistence type="predicted"/>
<organism evidence="2 3">
    <name type="scientific">Achromobacter pulmonis</name>
    <dbReference type="NCBI Taxonomy" id="1389932"/>
    <lineage>
        <taxon>Bacteria</taxon>
        <taxon>Pseudomonadati</taxon>
        <taxon>Pseudomonadota</taxon>
        <taxon>Betaproteobacteria</taxon>
        <taxon>Burkholderiales</taxon>
        <taxon>Alcaligenaceae</taxon>
        <taxon>Achromobacter</taxon>
    </lineage>
</organism>
<keyword evidence="1" id="KW-0812">Transmembrane</keyword>
<feature type="transmembrane region" description="Helical" evidence="1">
    <location>
        <begin position="39"/>
        <end position="58"/>
    </location>
</feature>
<dbReference type="AlphaFoldDB" id="A0A2N8K9T6"/>
<feature type="transmembrane region" description="Helical" evidence="1">
    <location>
        <begin position="151"/>
        <end position="172"/>
    </location>
</feature>